<dbReference type="PANTHER" id="PTHR43833:SF9">
    <property type="entry name" value="POTASSIUM CHANNEL PROTEIN YUGO-RELATED"/>
    <property type="match status" value="1"/>
</dbReference>
<dbReference type="GO" id="GO:0034220">
    <property type="term" value="P:monoatomic ion transmembrane transport"/>
    <property type="evidence" value="ECO:0007669"/>
    <property type="project" value="UniProtKB-KW"/>
</dbReference>
<sequence length="355" mass="38637">MPVIQQLIRVLKASTLQISWTFLLLIVLAHMGTTWVLFSLVGEAIADSPTDWIYFYVVVSSTVGFGDFSPTTVAGKWIATLYLIPGGISLFAALIGKATVSLSNFWRLQMQGKGDFSHLSGHTLVIGWHGETTERILDILKADKGLPDEVVLCVTKEMSNPRPADLKFIKGESFSNAELLKRAGVERASRIIIYDTSDERVATVALSAYSLKAKNAHIVAHCANPDTAAMLRRTLPGIECTQALALEMLVRSASDAGISRVVNELLAVDRGATQYQTRLMQPPAGATFGDLFMQAKKVCNATVLGLANSSDDSEGSMLNPATDRPLQDGDIIYYMANTRLSQQQLSELLTKARNV</sequence>
<keyword evidence="5" id="KW-0813">Transport</keyword>
<comment type="subcellular location">
    <subcellularLocation>
        <location evidence="1">Cell membrane</location>
        <topology evidence="1">Multi-pass membrane protein</topology>
    </subcellularLocation>
</comment>
<keyword evidence="2" id="KW-1133">Transmembrane helix</keyword>
<evidence type="ECO:0000259" key="3">
    <source>
        <dbReference type="Pfam" id="PF02254"/>
    </source>
</evidence>
<evidence type="ECO:0000259" key="4">
    <source>
        <dbReference type="Pfam" id="PF07885"/>
    </source>
</evidence>
<dbReference type="Pfam" id="PF07885">
    <property type="entry name" value="Ion_trans_2"/>
    <property type="match status" value="1"/>
</dbReference>
<dbReference type="GO" id="GO:0005886">
    <property type="term" value="C:plasma membrane"/>
    <property type="evidence" value="ECO:0007669"/>
    <property type="project" value="UniProtKB-SubCell"/>
</dbReference>
<feature type="domain" description="Potassium channel" evidence="4">
    <location>
        <begin position="27"/>
        <end position="99"/>
    </location>
</feature>
<name>A0A246RVF4_9GAMM</name>
<feature type="domain" description="RCK N-terminal" evidence="3">
    <location>
        <begin position="124"/>
        <end position="233"/>
    </location>
</feature>
<dbReference type="InterPro" id="IPR013099">
    <property type="entry name" value="K_chnl_dom"/>
</dbReference>
<dbReference type="Proteomes" id="UP000197334">
    <property type="component" value="Unassembled WGS sequence"/>
</dbReference>
<feature type="transmembrane region" description="Helical" evidence="2">
    <location>
        <begin position="20"/>
        <end position="41"/>
    </location>
</feature>
<dbReference type="InterPro" id="IPR036291">
    <property type="entry name" value="NAD(P)-bd_dom_sf"/>
</dbReference>
<keyword evidence="6" id="KW-1185">Reference proteome</keyword>
<dbReference type="GO" id="GO:0006813">
    <property type="term" value="P:potassium ion transport"/>
    <property type="evidence" value="ECO:0007669"/>
    <property type="project" value="InterPro"/>
</dbReference>
<evidence type="ECO:0000313" key="5">
    <source>
        <dbReference type="EMBL" id="OWV28121.1"/>
    </source>
</evidence>
<evidence type="ECO:0000256" key="2">
    <source>
        <dbReference type="SAM" id="Phobius"/>
    </source>
</evidence>
<comment type="caution">
    <text evidence="5">The sequence shown here is derived from an EMBL/GenBank/DDBJ whole genome shotgun (WGS) entry which is preliminary data.</text>
</comment>
<dbReference type="PANTHER" id="PTHR43833">
    <property type="entry name" value="POTASSIUM CHANNEL PROTEIN 2-RELATED-RELATED"/>
    <property type="match status" value="1"/>
</dbReference>
<dbReference type="SUPFAM" id="SSF51735">
    <property type="entry name" value="NAD(P)-binding Rossmann-fold domains"/>
    <property type="match status" value="1"/>
</dbReference>
<dbReference type="Gene3D" id="1.10.287.70">
    <property type="match status" value="1"/>
</dbReference>
<organism evidence="5 6">
    <name type="scientific">Halomonas campaniensis</name>
    <dbReference type="NCBI Taxonomy" id="213554"/>
    <lineage>
        <taxon>Bacteria</taxon>
        <taxon>Pseudomonadati</taxon>
        <taxon>Pseudomonadota</taxon>
        <taxon>Gammaproteobacteria</taxon>
        <taxon>Oceanospirillales</taxon>
        <taxon>Halomonadaceae</taxon>
        <taxon>Halomonas</taxon>
    </lineage>
</organism>
<reference evidence="5 6" key="1">
    <citation type="submission" date="2014-08" db="EMBL/GenBank/DDBJ databases">
        <title>Draft genome sequence of a novel L-asparaginase producing marine bacterium, Halomonas campaniensis.</title>
        <authorList>
            <person name="Sundarakrishnan B."/>
            <person name="Moushumi Priya A."/>
            <person name="Raman G."/>
            <person name="Sakthivel N."/>
            <person name="Park S."/>
            <person name="Jayachandran S."/>
        </authorList>
    </citation>
    <scope>NUCLEOTIDE SEQUENCE [LARGE SCALE GENOMIC DNA]</scope>
    <source>
        <strain evidence="5 6">SK03</strain>
    </source>
</reference>
<keyword evidence="5" id="KW-0406">Ion transport</keyword>
<gene>
    <name evidence="5" type="ORF">JI62_17410</name>
</gene>
<keyword evidence="2" id="KW-0472">Membrane</keyword>
<dbReference type="InterPro" id="IPR050721">
    <property type="entry name" value="Trk_Ktr_HKT_K-transport"/>
</dbReference>
<keyword evidence="2" id="KW-0812">Transmembrane</keyword>
<dbReference type="EMBL" id="JPUA01000037">
    <property type="protein sequence ID" value="OWV28121.1"/>
    <property type="molecule type" value="Genomic_DNA"/>
</dbReference>
<dbReference type="Gene3D" id="3.40.50.720">
    <property type="entry name" value="NAD(P)-binding Rossmann-like Domain"/>
    <property type="match status" value="1"/>
</dbReference>
<evidence type="ECO:0000256" key="1">
    <source>
        <dbReference type="ARBA" id="ARBA00004651"/>
    </source>
</evidence>
<evidence type="ECO:0000313" key="6">
    <source>
        <dbReference type="Proteomes" id="UP000197334"/>
    </source>
</evidence>
<feature type="transmembrane region" description="Helical" evidence="2">
    <location>
        <begin position="53"/>
        <end position="71"/>
    </location>
</feature>
<dbReference type="SUPFAM" id="SSF81324">
    <property type="entry name" value="Voltage-gated potassium channels"/>
    <property type="match status" value="1"/>
</dbReference>
<accession>A0A246RVF4</accession>
<dbReference type="InterPro" id="IPR003148">
    <property type="entry name" value="RCK_N"/>
</dbReference>
<dbReference type="AlphaFoldDB" id="A0A246RVF4"/>
<proteinExistence type="predicted"/>
<protein>
    <submittedName>
        <fullName evidence="5">Calcium-gated potassium channel protein</fullName>
    </submittedName>
</protein>
<feature type="transmembrane region" description="Helical" evidence="2">
    <location>
        <begin position="77"/>
        <end position="100"/>
    </location>
</feature>
<dbReference type="OrthoDB" id="9813518at2"/>
<keyword evidence="5" id="KW-0407">Ion channel</keyword>
<dbReference type="Pfam" id="PF02254">
    <property type="entry name" value="TrkA_N"/>
    <property type="match status" value="1"/>
</dbReference>